<protein>
    <submittedName>
        <fullName evidence="2">Uncharacterized protein</fullName>
    </submittedName>
</protein>
<evidence type="ECO:0000256" key="1">
    <source>
        <dbReference type="SAM" id="MobiDB-lite"/>
    </source>
</evidence>
<evidence type="ECO:0000313" key="3">
    <source>
        <dbReference type="Proteomes" id="UP001153709"/>
    </source>
</evidence>
<sequence>MCSPMFRHTLPLSNNPFASPQNKISKGILKAAQFNIKTNNTTSTPFVLKPSQLNPVKNSSNKTNSKKSVNNYTRVNGDMPMVVPRKLTQKVAETIPQHVKTKISSNSFVFGQNLKKMSDRN</sequence>
<reference evidence="2" key="1">
    <citation type="submission" date="2022-01" db="EMBL/GenBank/DDBJ databases">
        <authorList>
            <person name="King R."/>
        </authorList>
    </citation>
    <scope>NUCLEOTIDE SEQUENCE</scope>
</reference>
<dbReference type="AlphaFoldDB" id="A0A9N9XFG6"/>
<dbReference type="EMBL" id="OU898282">
    <property type="protein sequence ID" value="CAG9837562.1"/>
    <property type="molecule type" value="Genomic_DNA"/>
</dbReference>
<dbReference type="Proteomes" id="UP001153709">
    <property type="component" value="Chromosome 7"/>
</dbReference>
<accession>A0A9N9XFG6</accession>
<proteinExistence type="predicted"/>
<feature type="compositionally biased region" description="Low complexity" evidence="1">
    <location>
        <begin position="54"/>
        <end position="71"/>
    </location>
</feature>
<evidence type="ECO:0000313" key="2">
    <source>
        <dbReference type="EMBL" id="CAG9837562.1"/>
    </source>
</evidence>
<name>A0A9N9XFG6_DIABA</name>
<keyword evidence="3" id="KW-1185">Reference proteome</keyword>
<feature type="region of interest" description="Disordered" evidence="1">
    <location>
        <begin position="41"/>
        <end position="81"/>
    </location>
</feature>
<gene>
    <name evidence="2" type="ORF">DIABBA_LOCUS10531</name>
</gene>
<dbReference type="OrthoDB" id="10250354at2759"/>
<organism evidence="2 3">
    <name type="scientific">Diabrotica balteata</name>
    <name type="common">Banded cucumber beetle</name>
    <dbReference type="NCBI Taxonomy" id="107213"/>
    <lineage>
        <taxon>Eukaryota</taxon>
        <taxon>Metazoa</taxon>
        <taxon>Ecdysozoa</taxon>
        <taxon>Arthropoda</taxon>
        <taxon>Hexapoda</taxon>
        <taxon>Insecta</taxon>
        <taxon>Pterygota</taxon>
        <taxon>Neoptera</taxon>
        <taxon>Endopterygota</taxon>
        <taxon>Coleoptera</taxon>
        <taxon>Polyphaga</taxon>
        <taxon>Cucujiformia</taxon>
        <taxon>Chrysomeloidea</taxon>
        <taxon>Chrysomelidae</taxon>
        <taxon>Galerucinae</taxon>
        <taxon>Diabroticina</taxon>
        <taxon>Diabroticites</taxon>
        <taxon>Diabrotica</taxon>
    </lineage>
</organism>